<feature type="binding site" evidence="4">
    <location>
        <position position="219"/>
    </location>
    <ligand>
        <name>[4Fe-4S] cluster</name>
        <dbReference type="ChEBI" id="CHEBI:49883"/>
    </ligand>
</feature>
<dbReference type="InterPro" id="IPR004511">
    <property type="entry name" value="PAPS/APS_Rdtase"/>
</dbReference>
<evidence type="ECO:0000256" key="4">
    <source>
        <dbReference type="HAMAP-Rule" id="MF_00063"/>
    </source>
</evidence>
<comment type="subcellular location">
    <subcellularLocation>
        <location evidence="4">Cytoplasm</location>
    </subcellularLocation>
</comment>
<comment type="similarity">
    <text evidence="1 4">Belongs to the PAPS reductase family. CysH subfamily.</text>
</comment>
<dbReference type="GO" id="GO:0005737">
    <property type="term" value="C:cytoplasm"/>
    <property type="evidence" value="ECO:0007669"/>
    <property type="project" value="UniProtKB-SubCell"/>
</dbReference>
<dbReference type="GO" id="GO:0043866">
    <property type="term" value="F:adenylyl-sulfate reductase (thioredoxin) activity"/>
    <property type="evidence" value="ECO:0007669"/>
    <property type="project" value="UniProtKB-EC"/>
</dbReference>
<dbReference type="Pfam" id="PF01507">
    <property type="entry name" value="PAPS_reduct"/>
    <property type="match status" value="1"/>
</dbReference>
<feature type="binding site" evidence="4">
    <location>
        <position position="133"/>
    </location>
    <ligand>
        <name>[4Fe-4S] cluster</name>
        <dbReference type="ChEBI" id="CHEBI:49883"/>
    </ligand>
</feature>
<dbReference type="PANTHER" id="PTHR46509">
    <property type="entry name" value="PHOSPHOADENOSINE PHOSPHOSULFATE REDUCTASE"/>
    <property type="match status" value="1"/>
</dbReference>
<name>A0AAJ1X166_9ACTN</name>
<evidence type="ECO:0000259" key="6">
    <source>
        <dbReference type="Pfam" id="PF01507"/>
    </source>
</evidence>
<dbReference type="PIRSF" id="PIRSF000857">
    <property type="entry name" value="PAPS_reductase"/>
    <property type="match status" value="1"/>
</dbReference>
<dbReference type="Proteomes" id="UP001239215">
    <property type="component" value="Unassembled WGS sequence"/>
</dbReference>
<feature type="domain" description="Phosphoadenosine phosphosulphate reductase" evidence="6">
    <location>
        <begin position="60"/>
        <end position="221"/>
    </location>
</feature>
<comment type="cofactor">
    <cofactor evidence="4">
        <name>[4Fe-4S] cluster</name>
        <dbReference type="ChEBI" id="CHEBI:49883"/>
    </cofactor>
    <text evidence="4">Binds 1 [4Fe-4S] cluster per subunit.</text>
</comment>
<protein>
    <recommendedName>
        <fullName evidence="4">Adenosine 5'-phosphosulfate reductase</fullName>
        <shortName evidence="4">APS reductase</shortName>
        <ecNumber evidence="4">1.8.4.10</ecNumber>
    </recommendedName>
    <alternativeName>
        <fullName evidence="4">5'-adenylylsulfate reductase</fullName>
    </alternativeName>
    <alternativeName>
        <fullName evidence="4">Thioredoxin-dependent 5'-adenylylsulfate reductase</fullName>
    </alternativeName>
</protein>
<keyword evidence="4" id="KW-0408">Iron</keyword>
<evidence type="ECO:0000256" key="1">
    <source>
        <dbReference type="ARBA" id="ARBA00009732"/>
    </source>
</evidence>
<dbReference type="NCBIfam" id="TIGR00434">
    <property type="entry name" value="cysH"/>
    <property type="match status" value="1"/>
</dbReference>
<dbReference type="GO" id="GO:0019379">
    <property type="term" value="P:sulfate assimilation, phosphoadenylyl sulfate reduction by phosphoadenylyl-sulfate reductase (thioredoxin)"/>
    <property type="evidence" value="ECO:0007669"/>
    <property type="project" value="UniProtKB-UniRule"/>
</dbReference>
<dbReference type="NCBIfam" id="NF002537">
    <property type="entry name" value="PRK02090.1"/>
    <property type="match status" value="1"/>
</dbReference>
<dbReference type="GO" id="GO:0070814">
    <property type="term" value="P:hydrogen sulfide biosynthetic process"/>
    <property type="evidence" value="ECO:0007669"/>
    <property type="project" value="UniProtKB-UniRule"/>
</dbReference>
<dbReference type="EC" id="1.8.4.10" evidence="4"/>
<keyword evidence="4" id="KW-0479">Metal-binding</keyword>
<dbReference type="RefSeq" id="WP_307199261.1">
    <property type="nucleotide sequence ID" value="NZ_JAUTAN010000001.1"/>
</dbReference>
<sequence>MIATSAARANRGSETAGRTSEELREIVQNVGAELELAPAENILEWAFATFGERFCITSSMGDAVVAHLAAKVAPGVDVVFLDTGYHFAETIGTRDAVAATMNVNVITIEPKQTVAEQDAEHGPELFKRDPDLCCALRKVEPLRTSLDGYDAWATGLRRAETKNRVIAPVVGWDAKKKKVKVSPIARWSDEDVDTYIAENGVLVNPLVYDNYPSIGCWPCTRRVAPGDDPRSGRWAGTNKTECGIHM</sequence>
<evidence type="ECO:0000313" key="8">
    <source>
        <dbReference type="Proteomes" id="UP001239215"/>
    </source>
</evidence>
<reference evidence="7" key="1">
    <citation type="submission" date="2023-07" db="EMBL/GenBank/DDBJ databases">
        <title>Functional and genomic diversity of the sorghum phyllosphere microbiome.</title>
        <authorList>
            <person name="Shade A."/>
        </authorList>
    </citation>
    <scope>NUCLEOTIDE SEQUENCE</scope>
    <source>
        <strain evidence="7">SORGH_AS_1067</strain>
    </source>
</reference>
<comment type="catalytic activity">
    <reaction evidence="4">
        <text>[thioredoxin]-disulfide + sulfite + AMP + 2 H(+) = adenosine 5'-phosphosulfate + [thioredoxin]-dithiol</text>
        <dbReference type="Rhea" id="RHEA:21976"/>
        <dbReference type="Rhea" id="RHEA-COMP:10698"/>
        <dbReference type="Rhea" id="RHEA-COMP:10700"/>
        <dbReference type="ChEBI" id="CHEBI:15378"/>
        <dbReference type="ChEBI" id="CHEBI:17359"/>
        <dbReference type="ChEBI" id="CHEBI:29950"/>
        <dbReference type="ChEBI" id="CHEBI:50058"/>
        <dbReference type="ChEBI" id="CHEBI:58243"/>
        <dbReference type="ChEBI" id="CHEBI:456215"/>
        <dbReference type="EC" id="1.8.4.10"/>
    </reaction>
</comment>
<dbReference type="GO" id="GO:0051539">
    <property type="term" value="F:4 iron, 4 sulfur cluster binding"/>
    <property type="evidence" value="ECO:0007669"/>
    <property type="project" value="UniProtKB-UniRule"/>
</dbReference>
<keyword evidence="4" id="KW-0963">Cytoplasm</keyword>
<dbReference type="SUPFAM" id="SSF52402">
    <property type="entry name" value="Adenine nucleotide alpha hydrolases-like"/>
    <property type="match status" value="1"/>
</dbReference>
<evidence type="ECO:0000256" key="3">
    <source>
        <dbReference type="ARBA" id="ARBA00024327"/>
    </source>
</evidence>
<feature type="binding site" evidence="4">
    <location>
        <position position="134"/>
    </location>
    <ligand>
        <name>[4Fe-4S] cluster</name>
        <dbReference type="ChEBI" id="CHEBI:49883"/>
    </ligand>
</feature>
<feature type="active site" description="Nucleophile; cysteine thiosulfonate intermediate" evidence="4">
    <location>
        <position position="242"/>
    </location>
</feature>
<dbReference type="AlphaFoldDB" id="A0AAJ1X166"/>
<evidence type="ECO:0000313" key="7">
    <source>
        <dbReference type="EMBL" id="MDQ1103864.1"/>
    </source>
</evidence>
<keyword evidence="2 4" id="KW-0560">Oxidoreductase</keyword>
<dbReference type="GO" id="GO:0004604">
    <property type="term" value="F:phosphoadenylyl-sulfate reductase (thioredoxin) activity"/>
    <property type="evidence" value="ECO:0007669"/>
    <property type="project" value="UniProtKB-UniRule"/>
</dbReference>
<organism evidence="7 8">
    <name type="scientific">Nocardioides zeae</name>
    <dbReference type="NCBI Taxonomy" id="1457234"/>
    <lineage>
        <taxon>Bacteria</taxon>
        <taxon>Bacillati</taxon>
        <taxon>Actinomycetota</taxon>
        <taxon>Actinomycetes</taxon>
        <taxon>Propionibacteriales</taxon>
        <taxon>Nocardioidaceae</taxon>
        <taxon>Nocardioides</taxon>
    </lineage>
</organism>
<feature type="binding site" evidence="4">
    <location>
        <position position="216"/>
    </location>
    <ligand>
        <name>[4Fe-4S] cluster</name>
        <dbReference type="ChEBI" id="CHEBI:49883"/>
    </ligand>
</feature>
<dbReference type="InterPro" id="IPR014729">
    <property type="entry name" value="Rossmann-like_a/b/a_fold"/>
</dbReference>
<dbReference type="InterPro" id="IPR002500">
    <property type="entry name" value="PAPS_reduct_dom"/>
</dbReference>
<accession>A0AAJ1X166</accession>
<dbReference type="PANTHER" id="PTHR46509:SF1">
    <property type="entry name" value="PHOSPHOADENOSINE PHOSPHOSULFATE REDUCTASE"/>
    <property type="match status" value="1"/>
</dbReference>
<dbReference type="GO" id="GO:0046872">
    <property type="term" value="F:metal ion binding"/>
    <property type="evidence" value="ECO:0007669"/>
    <property type="project" value="UniProtKB-KW"/>
</dbReference>
<dbReference type="HAMAP" id="MF_00063">
    <property type="entry name" value="CysH"/>
    <property type="match status" value="1"/>
</dbReference>
<dbReference type="CDD" id="cd23945">
    <property type="entry name" value="PAPS_reductase"/>
    <property type="match status" value="1"/>
</dbReference>
<comment type="caution">
    <text evidence="7">The sequence shown here is derived from an EMBL/GenBank/DDBJ whole genome shotgun (WGS) entry which is preliminary data.</text>
</comment>
<comment type="function">
    <text evidence="4">Catalyzes the formation of sulfite from adenosine 5'-phosphosulfate (APS) using thioredoxin as an electron donor.</text>
</comment>
<gene>
    <name evidence="4" type="primary">cysH</name>
    <name evidence="7" type="ORF">QE405_001148</name>
</gene>
<proteinExistence type="inferred from homology"/>
<evidence type="ECO:0000256" key="2">
    <source>
        <dbReference type="ARBA" id="ARBA00023002"/>
    </source>
</evidence>
<feature type="region of interest" description="Disordered" evidence="5">
    <location>
        <begin position="1"/>
        <end position="20"/>
    </location>
</feature>
<comment type="pathway">
    <text evidence="3 4">Sulfur metabolism; hydrogen sulfide biosynthesis; sulfite from sulfate.</text>
</comment>
<evidence type="ECO:0000256" key="5">
    <source>
        <dbReference type="SAM" id="MobiDB-lite"/>
    </source>
</evidence>
<dbReference type="Gene3D" id="3.40.50.620">
    <property type="entry name" value="HUPs"/>
    <property type="match status" value="1"/>
</dbReference>
<keyword evidence="4" id="KW-0411">Iron-sulfur</keyword>
<dbReference type="EMBL" id="JAUTAN010000001">
    <property type="protein sequence ID" value="MDQ1103864.1"/>
    <property type="molecule type" value="Genomic_DNA"/>
</dbReference>